<feature type="transmembrane region" description="Helical" evidence="1">
    <location>
        <begin position="67"/>
        <end position="86"/>
    </location>
</feature>
<feature type="transmembrane region" description="Helical" evidence="1">
    <location>
        <begin position="93"/>
        <end position="117"/>
    </location>
</feature>
<dbReference type="RefSeq" id="XP_022289515.1">
    <property type="nucleotide sequence ID" value="XM_022433807.1"/>
</dbReference>
<feature type="transmembrane region" description="Helical" evidence="1">
    <location>
        <begin position="7"/>
        <end position="26"/>
    </location>
</feature>
<accession>A0A8B8AEA7</accession>
<keyword evidence="1" id="KW-1133">Transmembrane helix</keyword>
<dbReference type="AlphaFoldDB" id="A0A8B8AEA7"/>
<evidence type="ECO:0000313" key="2">
    <source>
        <dbReference type="Proteomes" id="UP000694844"/>
    </source>
</evidence>
<organism evidence="2 3">
    <name type="scientific">Crassostrea virginica</name>
    <name type="common">Eastern oyster</name>
    <dbReference type="NCBI Taxonomy" id="6565"/>
    <lineage>
        <taxon>Eukaryota</taxon>
        <taxon>Metazoa</taxon>
        <taxon>Spiralia</taxon>
        <taxon>Lophotrochozoa</taxon>
        <taxon>Mollusca</taxon>
        <taxon>Bivalvia</taxon>
        <taxon>Autobranchia</taxon>
        <taxon>Pteriomorphia</taxon>
        <taxon>Ostreida</taxon>
        <taxon>Ostreoidea</taxon>
        <taxon>Ostreidae</taxon>
        <taxon>Crassostrea</taxon>
    </lineage>
</organism>
<name>A0A8B8AEA7_CRAVI</name>
<sequence>MVSASEAWTTCCMFVPGVALHGYVFVSPHWINYNSKSECFKGVAYSSGCLDGDGEGLGSVAFGLETASFTLTVLATVFVICSVFWIDDANGTSGVAMCCMGLIYPFAGMIGLAGWMAVFVEFRTYEKGWAFYVNFITSIYFMLFCCCCSPCMINKEEKTIRRKDEGQRETQYDSV</sequence>
<keyword evidence="1" id="KW-0472">Membrane</keyword>
<protein>
    <submittedName>
        <fullName evidence="3">Uncharacterized protein LOC111101352</fullName>
    </submittedName>
</protein>
<dbReference type="Proteomes" id="UP000694844">
    <property type="component" value="Chromosome 6"/>
</dbReference>
<keyword evidence="2" id="KW-1185">Reference proteome</keyword>
<dbReference type="KEGG" id="cvn:111101352"/>
<gene>
    <name evidence="3" type="primary">LOC111101352</name>
</gene>
<evidence type="ECO:0000256" key="1">
    <source>
        <dbReference type="SAM" id="Phobius"/>
    </source>
</evidence>
<feature type="transmembrane region" description="Helical" evidence="1">
    <location>
        <begin position="129"/>
        <end position="153"/>
    </location>
</feature>
<proteinExistence type="predicted"/>
<reference evidence="3" key="1">
    <citation type="submission" date="2025-08" db="UniProtKB">
        <authorList>
            <consortium name="RefSeq"/>
        </authorList>
    </citation>
    <scope>IDENTIFICATION</scope>
    <source>
        <tissue evidence="3">Whole sample</tissue>
    </source>
</reference>
<keyword evidence="1" id="KW-0812">Transmembrane</keyword>
<evidence type="ECO:0000313" key="3">
    <source>
        <dbReference type="RefSeq" id="XP_022289515.1"/>
    </source>
</evidence>
<dbReference type="GeneID" id="111101352"/>